<evidence type="ECO:0000313" key="2">
    <source>
        <dbReference type="Proteomes" id="UP000514424"/>
    </source>
</evidence>
<dbReference type="EMBL" id="MT497071">
    <property type="protein sequence ID" value="QMP85243.1"/>
    <property type="molecule type" value="Genomic_DNA"/>
</dbReference>
<dbReference type="Proteomes" id="UP000514424">
    <property type="component" value="Segment"/>
</dbReference>
<name>A0A7D7F0Z7_9CAUD</name>
<evidence type="ECO:0000313" key="1">
    <source>
        <dbReference type="EMBL" id="QMP85243.1"/>
    </source>
</evidence>
<sequence>MALNSSPGVKLTPTATKEILNSNYLEASDFDFTNQFLPELYEKEFARYGNQSLKGFLEKMGQEMAIQSDLIKWSEEGRLRPVGTGVTRVAAVFTLVAHTFRLNDTVILNDGTVEMKGIVTAITADTFTVAASTSAGFGTAGNAGALSDGLSGRPTINVFTYSNEYRKGTNGRAESLEATPDIFENKPIIIKELDEVNGSDMAQVGWIEVEGEGGSGYLWYLKSRAQSRQRFDDYIEMGMVEGVSFESGSAAATAGYTGTEGFFEAVAQGNVFSGVISTMDDVDEILSRLNKQGAISEYMMMNDFEQDRAIDYLLAAQNSYGVAGTSYGAFNNSEDTALNLGFTGFKVAGYEIYKSQWKYLDDPTARGLFSGNSAINAVMCPSGTKTVRDEVLGANATLPFLHVKYRKSGTEDRRYKVWQTGSAGGANNSDLDANQMHMLTERALCTMGRNNFVLVRG</sequence>
<protein>
    <submittedName>
        <fullName evidence="1">Structural protein</fullName>
    </submittedName>
</protein>
<keyword evidence="2" id="KW-1185">Reference proteome</keyword>
<proteinExistence type="predicted"/>
<accession>A0A7D7F0Z7</accession>
<gene>
    <name evidence="1" type="ORF">elemo63D_phanotate80</name>
</gene>
<organism evidence="1 2">
    <name type="scientific">Flavobacterium phage vB_FspP_elemoF_6-3D</name>
    <dbReference type="NCBI Taxonomy" id="2743826"/>
    <lineage>
        <taxon>Viruses</taxon>
        <taxon>Duplodnaviria</taxon>
        <taxon>Heunggongvirae</taxon>
        <taxon>Uroviricota</taxon>
        <taxon>Caudoviricetes</taxon>
        <taxon>Elemovirus</taxon>
        <taxon>Elemovirus elemoF</taxon>
    </lineage>
</organism>
<reference evidence="2" key="1">
    <citation type="submission" date="2020-05" db="EMBL/GenBank/DDBJ databases">
        <title>Genomics and ecology of novel Flavobacterium phages from the Baltic Sea.</title>
        <authorList>
            <person name="Hoetzinger M."/>
            <person name="Nilsson E."/>
            <person name="Holmfeldt K."/>
        </authorList>
    </citation>
    <scope>NUCLEOTIDE SEQUENCE [LARGE SCALE GENOMIC DNA]</scope>
</reference>